<keyword evidence="2" id="KW-1185">Reference proteome</keyword>
<dbReference type="Proteomes" id="UP000619534">
    <property type="component" value="Unassembled WGS sequence"/>
</dbReference>
<evidence type="ECO:0008006" key="3">
    <source>
        <dbReference type="Google" id="ProtNLM"/>
    </source>
</evidence>
<accession>A0ABQ1P4C2</accession>
<proteinExistence type="predicted"/>
<dbReference type="RefSeq" id="WP_062445986.1">
    <property type="nucleotide sequence ID" value="NZ_BMCJ01000003.1"/>
</dbReference>
<protein>
    <recommendedName>
        <fullName evidence="3">Helix-turn-helix domain-containing protein</fullName>
    </recommendedName>
</protein>
<dbReference type="EMBL" id="BMCJ01000003">
    <property type="protein sequence ID" value="GGC89097.1"/>
    <property type="molecule type" value="Genomic_DNA"/>
</dbReference>
<evidence type="ECO:0000313" key="2">
    <source>
        <dbReference type="Proteomes" id="UP000619534"/>
    </source>
</evidence>
<name>A0ABQ1P4C2_9BACI</name>
<sequence length="150" mass="17633">MKDFNAIIKPEKYEVPFTMVPNFIIEDKRIEARPARILMYLLGKSKGWKIRKTNIMNVFGISASTFERDMNSLIEAGYLNRTLNRDKKSGEFSTTYQFYWNPLENNEYQGSDIPLGANYKSPKIIEKHKKKNTITEKVNERYEAVSKFDF</sequence>
<comment type="caution">
    <text evidence="1">The sequence shown here is derived from an EMBL/GenBank/DDBJ whole genome shotgun (WGS) entry which is preliminary data.</text>
</comment>
<gene>
    <name evidence="1" type="ORF">GCM10007216_19850</name>
</gene>
<evidence type="ECO:0000313" key="1">
    <source>
        <dbReference type="EMBL" id="GGC89097.1"/>
    </source>
</evidence>
<reference evidence="2" key="1">
    <citation type="journal article" date="2019" name="Int. J. Syst. Evol. Microbiol.">
        <title>The Global Catalogue of Microorganisms (GCM) 10K type strain sequencing project: providing services to taxonomists for standard genome sequencing and annotation.</title>
        <authorList>
            <consortium name="The Broad Institute Genomics Platform"/>
            <consortium name="The Broad Institute Genome Sequencing Center for Infectious Disease"/>
            <person name="Wu L."/>
            <person name="Ma J."/>
        </authorList>
    </citation>
    <scope>NUCLEOTIDE SEQUENCE [LARGE SCALE GENOMIC DNA]</scope>
    <source>
        <strain evidence="2">CCM 7282</strain>
    </source>
</reference>
<organism evidence="1 2">
    <name type="scientific">Thalassobacillus devorans</name>
    <dbReference type="NCBI Taxonomy" id="279813"/>
    <lineage>
        <taxon>Bacteria</taxon>
        <taxon>Bacillati</taxon>
        <taxon>Bacillota</taxon>
        <taxon>Bacilli</taxon>
        <taxon>Bacillales</taxon>
        <taxon>Bacillaceae</taxon>
        <taxon>Thalassobacillus</taxon>
    </lineage>
</organism>